<evidence type="ECO:0000313" key="2">
    <source>
        <dbReference type="EMBL" id="TFY71799.1"/>
    </source>
</evidence>
<protein>
    <recommendedName>
        <fullName evidence="4">G-protein coupled receptors family 1 profile domain-containing protein</fullName>
    </recommendedName>
</protein>
<evidence type="ECO:0008006" key="4">
    <source>
        <dbReference type="Google" id="ProtNLM"/>
    </source>
</evidence>
<gene>
    <name evidence="2" type="ORF">EVG20_g1202</name>
</gene>
<feature type="transmembrane region" description="Helical" evidence="1">
    <location>
        <begin position="139"/>
        <end position="163"/>
    </location>
</feature>
<keyword evidence="1" id="KW-1133">Transmembrane helix</keyword>
<feature type="transmembrane region" description="Helical" evidence="1">
    <location>
        <begin position="213"/>
        <end position="235"/>
    </location>
</feature>
<dbReference type="STRING" id="205917.A0A4Y9ZEF8"/>
<keyword evidence="3" id="KW-1185">Reference proteome</keyword>
<dbReference type="EMBL" id="SEOQ01000036">
    <property type="protein sequence ID" value="TFY71799.1"/>
    <property type="molecule type" value="Genomic_DNA"/>
</dbReference>
<evidence type="ECO:0000256" key="1">
    <source>
        <dbReference type="SAM" id="Phobius"/>
    </source>
</evidence>
<feature type="transmembrane region" description="Helical" evidence="1">
    <location>
        <begin position="31"/>
        <end position="52"/>
    </location>
</feature>
<dbReference type="OrthoDB" id="3232296at2759"/>
<dbReference type="Proteomes" id="UP000298327">
    <property type="component" value="Unassembled WGS sequence"/>
</dbReference>
<keyword evidence="1" id="KW-0472">Membrane</keyword>
<accession>A0A4Y9ZEF8</accession>
<name>A0A4Y9ZEF8_9AGAM</name>
<feature type="transmembrane region" description="Helical" evidence="1">
    <location>
        <begin position="184"/>
        <end position="207"/>
    </location>
</feature>
<comment type="caution">
    <text evidence="2">The sequence shown here is derived from an EMBL/GenBank/DDBJ whole genome shotgun (WGS) entry which is preliminary data.</text>
</comment>
<feature type="transmembrane region" description="Helical" evidence="1">
    <location>
        <begin position="289"/>
        <end position="308"/>
    </location>
</feature>
<reference evidence="2 3" key="1">
    <citation type="submission" date="2019-02" db="EMBL/GenBank/DDBJ databases">
        <title>Genome sequencing of the rare red list fungi Dentipellis fragilis.</title>
        <authorList>
            <person name="Buettner E."/>
            <person name="Kellner H."/>
        </authorList>
    </citation>
    <scope>NUCLEOTIDE SEQUENCE [LARGE SCALE GENOMIC DNA]</scope>
    <source>
        <strain evidence="2 3">DSM 105465</strain>
    </source>
</reference>
<feature type="transmembrane region" description="Helical" evidence="1">
    <location>
        <begin position="255"/>
        <end position="277"/>
    </location>
</feature>
<feature type="transmembrane region" description="Helical" evidence="1">
    <location>
        <begin position="64"/>
        <end position="83"/>
    </location>
</feature>
<sequence>MADTLGTASSAVESAPAAFRVLQPGQRWADLTFSVALVGQTLLLLLLATLVLSRKLRARNPTLISLLVIAFVDPIPPALLIYAGEVNNPSPPFGLCFTQAVLRDSLEATFVMATLSLLVELYLRTRVSDVFLGLSQRKWTWIAVVVPYVLYFTLVIISVVLGAKHHEQVTHPQDTFGCLIDVPSFRHAVLILEAVVISLALALFSTLTDPTYLLANANTGSVLNANTAVFVLYNVGRIWNTLRKIGSAGSPDIYLIIRGGGFTLFLLFYILLNALTLTTNTAAAKIVPVIYQSIMPLALFLIFGLTRVKPIRVNLGFFQAAHPPVFRMFYPPGLSGDIRTWRGDRAT</sequence>
<keyword evidence="1" id="KW-0812">Transmembrane</keyword>
<dbReference type="AlphaFoldDB" id="A0A4Y9ZEF8"/>
<proteinExistence type="predicted"/>
<evidence type="ECO:0000313" key="3">
    <source>
        <dbReference type="Proteomes" id="UP000298327"/>
    </source>
</evidence>
<organism evidence="2 3">
    <name type="scientific">Dentipellis fragilis</name>
    <dbReference type="NCBI Taxonomy" id="205917"/>
    <lineage>
        <taxon>Eukaryota</taxon>
        <taxon>Fungi</taxon>
        <taxon>Dikarya</taxon>
        <taxon>Basidiomycota</taxon>
        <taxon>Agaricomycotina</taxon>
        <taxon>Agaricomycetes</taxon>
        <taxon>Russulales</taxon>
        <taxon>Hericiaceae</taxon>
        <taxon>Dentipellis</taxon>
    </lineage>
</organism>